<evidence type="ECO:0000256" key="6">
    <source>
        <dbReference type="ARBA" id="ARBA00022617"/>
    </source>
</evidence>
<keyword evidence="4" id="KW-1003">Cell membrane</keyword>
<evidence type="ECO:0000256" key="1">
    <source>
        <dbReference type="ARBA" id="ARBA00004609"/>
    </source>
</evidence>
<dbReference type="Pfam" id="PF05730">
    <property type="entry name" value="CFEM"/>
    <property type="match status" value="1"/>
</dbReference>
<keyword evidence="6 15" id="KW-0349">Heme</keyword>
<dbReference type="GO" id="GO:0046872">
    <property type="term" value="F:metal ion binding"/>
    <property type="evidence" value="ECO:0007669"/>
    <property type="project" value="UniProtKB-UniRule"/>
</dbReference>
<feature type="region of interest" description="Disordered" evidence="16">
    <location>
        <begin position="107"/>
        <end position="131"/>
    </location>
</feature>
<organism evidence="19 20">
    <name type="scientific">Cladorrhinum samala</name>
    <dbReference type="NCBI Taxonomy" id="585594"/>
    <lineage>
        <taxon>Eukaryota</taxon>
        <taxon>Fungi</taxon>
        <taxon>Dikarya</taxon>
        <taxon>Ascomycota</taxon>
        <taxon>Pezizomycotina</taxon>
        <taxon>Sordariomycetes</taxon>
        <taxon>Sordariomycetidae</taxon>
        <taxon>Sordariales</taxon>
        <taxon>Podosporaceae</taxon>
        <taxon>Cladorrhinum</taxon>
    </lineage>
</organism>
<evidence type="ECO:0000256" key="9">
    <source>
        <dbReference type="ARBA" id="ARBA00022729"/>
    </source>
</evidence>
<dbReference type="EMBL" id="MU864939">
    <property type="protein sequence ID" value="KAK4465477.1"/>
    <property type="molecule type" value="Genomic_DNA"/>
</dbReference>
<evidence type="ECO:0000313" key="20">
    <source>
        <dbReference type="Proteomes" id="UP001321749"/>
    </source>
</evidence>
<evidence type="ECO:0000256" key="12">
    <source>
        <dbReference type="ARBA" id="ARBA00023157"/>
    </source>
</evidence>
<dbReference type="GO" id="GO:0098552">
    <property type="term" value="C:side of membrane"/>
    <property type="evidence" value="ECO:0007669"/>
    <property type="project" value="UniProtKB-KW"/>
</dbReference>
<keyword evidence="14" id="KW-0449">Lipoprotein</keyword>
<dbReference type="InterPro" id="IPR008427">
    <property type="entry name" value="Extracellular_membr_CFEM_dom"/>
</dbReference>
<evidence type="ECO:0000256" key="17">
    <source>
        <dbReference type="SAM" id="SignalP"/>
    </source>
</evidence>
<evidence type="ECO:0000256" key="8">
    <source>
        <dbReference type="ARBA" id="ARBA00022723"/>
    </source>
</evidence>
<comment type="subcellular location">
    <subcellularLocation>
        <location evidence="1">Cell membrane</location>
        <topology evidence="1">Lipid-anchor</topology>
        <topology evidence="1">GPI-anchor</topology>
    </subcellularLocation>
    <subcellularLocation>
        <location evidence="2">Secreted</location>
    </subcellularLocation>
</comment>
<evidence type="ECO:0000256" key="10">
    <source>
        <dbReference type="ARBA" id="ARBA00023004"/>
    </source>
</evidence>
<evidence type="ECO:0000256" key="11">
    <source>
        <dbReference type="ARBA" id="ARBA00023136"/>
    </source>
</evidence>
<protein>
    <recommendedName>
        <fullName evidence="18">CFEM domain-containing protein</fullName>
    </recommendedName>
</protein>
<dbReference type="AlphaFoldDB" id="A0AAV9HXQ4"/>
<dbReference type="Proteomes" id="UP001321749">
    <property type="component" value="Unassembled WGS sequence"/>
</dbReference>
<feature type="compositionally biased region" description="Low complexity" evidence="16">
    <location>
        <begin position="111"/>
        <end position="131"/>
    </location>
</feature>
<comment type="similarity">
    <text evidence="3">Belongs to the RBT5 family.</text>
</comment>
<feature type="signal peptide" evidence="17">
    <location>
        <begin position="1"/>
        <end position="17"/>
    </location>
</feature>
<dbReference type="PANTHER" id="PTHR37928:SF2">
    <property type="entry name" value="GPI ANCHORED CFEM DOMAIN PROTEIN (AFU_ORTHOLOGUE AFUA_6G10580)"/>
    <property type="match status" value="1"/>
</dbReference>
<keyword evidence="12 15" id="KW-1015">Disulfide bond</keyword>
<keyword evidence="10 15" id="KW-0408">Iron</keyword>
<keyword evidence="9 17" id="KW-0732">Signal</keyword>
<dbReference type="PROSITE" id="PS52012">
    <property type="entry name" value="CFEM"/>
    <property type="match status" value="1"/>
</dbReference>
<feature type="disulfide bond" evidence="15">
    <location>
        <begin position="40"/>
        <end position="47"/>
    </location>
</feature>
<reference evidence="19" key="2">
    <citation type="submission" date="2023-06" db="EMBL/GenBank/DDBJ databases">
        <authorList>
            <consortium name="Lawrence Berkeley National Laboratory"/>
            <person name="Mondo S.J."/>
            <person name="Hensen N."/>
            <person name="Bonometti L."/>
            <person name="Westerberg I."/>
            <person name="Brannstrom I.O."/>
            <person name="Guillou S."/>
            <person name="Cros-Aarteil S."/>
            <person name="Calhoun S."/>
            <person name="Haridas S."/>
            <person name="Kuo A."/>
            <person name="Pangilinan J."/>
            <person name="Riley R."/>
            <person name="Labutti K."/>
            <person name="Andreopoulos B."/>
            <person name="Lipzen A."/>
            <person name="Chen C."/>
            <person name="Yanf M."/>
            <person name="Daum C."/>
            <person name="Ng V."/>
            <person name="Clum A."/>
            <person name="Steindorff A."/>
            <person name="Ohm R."/>
            <person name="Martin F."/>
            <person name="Silar P."/>
            <person name="Natvig D."/>
            <person name="Lalanne C."/>
            <person name="Gautier V."/>
            <person name="Ament-Velasquez S.L."/>
            <person name="Kruys A."/>
            <person name="Hutchinson M.I."/>
            <person name="Powell A.J."/>
            <person name="Barry K."/>
            <person name="Miller A.N."/>
            <person name="Grigoriev I.V."/>
            <person name="Debuchy R."/>
            <person name="Gladieux P."/>
            <person name="Thoren M.H."/>
            <person name="Johannesson H."/>
        </authorList>
    </citation>
    <scope>NUCLEOTIDE SEQUENCE</scope>
    <source>
        <strain evidence="19">PSN324</strain>
    </source>
</reference>
<feature type="binding site" description="axial binding residue" evidence="15">
    <location>
        <position position="44"/>
    </location>
    <ligand>
        <name>heme</name>
        <dbReference type="ChEBI" id="CHEBI:30413"/>
    </ligand>
    <ligandPart>
        <name>Fe</name>
        <dbReference type="ChEBI" id="CHEBI:18248"/>
    </ligandPart>
</feature>
<dbReference type="GO" id="GO:0005886">
    <property type="term" value="C:plasma membrane"/>
    <property type="evidence" value="ECO:0007669"/>
    <property type="project" value="UniProtKB-SubCell"/>
</dbReference>
<feature type="chain" id="PRO_5043911514" description="CFEM domain-containing protein" evidence="17">
    <location>
        <begin position="18"/>
        <end position="183"/>
    </location>
</feature>
<evidence type="ECO:0000256" key="16">
    <source>
        <dbReference type="SAM" id="MobiDB-lite"/>
    </source>
</evidence>
<keyword evidence="13" id="KW-0325">Glycoprotein</keyword>
<evidence type="ECO:0000256" key="13">
    <source>
        <dbReference type="ARBA" id="ARBA00023180"/>
    </source>
</evidence>
<keyword evidence="7" id="KW-0336">GPI-anchor</keyword>
<evidence type="ECO:0000256" key="15">
    <source>
        <dbReference type="PROSITE-ProRule" id="PRU01356"/>
    </source>
</evidence>
<comment type="caution">
    <text evidence="19">The sequence shown here is derived from an EMBL/GenBank/DDBJ whole genome shotgun (WGS) entry which is preliminary data.</text>
</comment>
<keyword evidence="8 15" id="KW-0479">Metal-binding</keyword>
<comment type="caution">
    <text evidence="15">Lacks conserved residue(s) required for the propagation of feature annotation.</text>
</comment>
<evidence type="ECO:0000256" key="2">
    <source>
        <dbReference type="ARBA" id="ARBA00004613"/>
    </source>
</evidence>
<evidence type="ECO:0000259" key="18">
    <source>
        <dbReference type="PROSITE" id="PS52012"/>
    </source>
</evidence>
<keyword evidence="20" id="KW-1185">Reference proteome</keyword>
<sequence>MKSLLPIAFLLLGLTNAQNLSGQPDCATNCIISAVSAAGCAPQDTACQCGPTKSIIGESAAPCLLASCTGTQLIQAESAGEAQCSSYFATAAVKTLDGVIMNNMKEKRGPATATTTKSVPTTGTTTTTTTTAHHTTITSTFTSTSSAATSSATKSGNSGAAPNGVSLGTFMLGLFGFFGVLGV</sequence>
<evidence type="ECO:0000256" key="4">
    <source>
        <dbReference type="ARBA" id="ARBA00022475"/>
    </source>
</evidence>
<dbReference type="InterPro" id="IPR051735">
    <property type="entry name" value="CFEM_domain"/>
</dbReference>
<evidence type="ECO:0000256" key="14">
    <source>
        <dbReference type="ARBA" id="ARBA00023288"/>
    </source>
</evidence>
<keyword evidence="11" id="KW-0472">Membrane</keyword>
<feature type="domain" description="CFEM" evidence="18">
    <location>
        <begin position="1"/>
        <end position="114"/>
    </location>
</feature>
<proteinExistence type="inferred from homology"/>
<gene>
    <name evidence="19" type="ORF">QBC42DRAFT_248547</name>
</gene>
<dbReference type="GO" id="GO:0005576">
    <property type="term" value="C:extracellular region"/>
    <property type="evidence" value="ECO:0007669"/>
    <property type="project" value="UniProtKB-SubCell"/>
</dbReference>
<name>A0AAV9HXQ4_9PEZI</name>
<accession>A0AAV9HXQ4</accession>
<evidence type="ECO:0000313" key="19">
    <source>
        <dbReference type="EMBL" id="KAK4465477.1"/>
    </source>
</evidence>
<evidence type="ECO:0000256" key="7">
    <source>
        <dbReference type="ARBA" id="ARBA00022622"/>
    </source>
</evidence>
<dbReference type="PANTHER" id="PTHR37928">
    <property type="entry name" value="CFEM DOMAIN PROTEIN (AFU_ORTHOLOGUE AFUA_6G14090)"/>
    <property type="match status" value="1"/>
</dbReference>
<evidence type="ECO:0000256" key="3">
    <source>
        <dbReference type="ARBA" id="ARBA00010031"/>
    </source>
</evidence>
<keyword evidence="5" id="KW-0964">Secreted</keyword>
<evidence type="ECO:0000256" key="5">
    <source>
        <dbReference type="ARBA" id="ARBA00022525"/>
    </source>
</evidence>
<reference evidence="19" key="1">
    <citation type="journal article" date="2023" name="Mol. Phylogenet. Evol.">
        <title>Genome-scale phylogeny and comparative genomics of the fungal order Sordariales.</title>
        <authorList>
            <person name="Hensen N."/>
            <person name="Bonometti L."/>
            <person name="Westerberg I."/>
            <person name="Brannstrom I.O."/>
            <person name="Guillou S."/>
            <person name="Cros-Aarteil S."/>
            <person name="Calhoun S."/>
            <person name="Haridas S."/>
            <person name="Kuo A."/>
            <person name="Mondo S."/>
            <person name="Pangilinan J."/>
            <person name="Riley R."/>
            <person name="LaButti K."/>
            <person name="Andreopoulos B."/>
            <person name="Lipzen A."/>
            <person name="Chen C."/>
            <person name="Yan M."/>
            <person name="Daum C."/>
            <person name="Ng V."/>
            <person name="Clum A."/>
            <person name="Steindorff A."/>
            <person name="Ohm R.A."/>
            <person name="Martin F."/>
            <person name="Silar P."/>
            <person name="Natvig D.O."/>
            <person name="Lalanne C."/>
            <person name="Gautier V."/>
            <person name="Ament-Velasquez S.L."/>
            <person name="Kruys A."/>
            <person name="Hutchinson M.I."/>
            <person name="Powell A.J."/>
            <person name="Barry K."/>
            <person name="Miller A.N."/>
            <person name="Grigoriev I.V."/>
            <person name="Debuchy R."/>
            <person name="Gladieux P."/>
            <person name="Hiltunen Thoren M."/>
            <person name="Johannesson H."/>
        </authorList>
    </citation>
    <scope>NUCLEOTIDE SEQUENCE</scope>
    <source>
        <strain evidence="19">PSN324</strain>
    </source>
</reference>